<organism evidence="3 4">
    <name type="scientific">Neobacillus novalis</name>
    <dbReference type="NCBI Taxonomy" id="220687"/>
    <lineage>
        <taxon>Bacteria</taxon>
        <taxon>Bacillati</taxon>
        <taxon>Bacillota</taxon>
        <taxon>Bacilli</taxon>
        <taxon>Bacillales</taxon>
        <taxon>Bacillaceae</taxon>
        <taxon>Neobacillus</taxon>
    </lineage>
</organism>
<dbReference type="Pfam" id="PF13439">
    <property type="entry name" value="Glyco_transf_4"/>
    <property type="match status" value="1"/>
</dbReference>
<evidence type="ECO:0000259" key="2">
    <source>
        <dbReference type="Pfam" id="PF13439"/>
    </source>
</evidence>
<dbReference type="GO" id="GO:0016757">
    <property type="term" value="F:glycosyltransferase activity"/>
    <property type="evidence" value="ECO:0007669"/>
    <property type="project" value="InterPro"/>
</dbReference>
<keyword evidence="4" id="KW-1185">Reference proteome</keyword>
<dbReference type="InterPro" id="IPR050194">
    <property type="entry name" value="Glycosyltransferase_grp1"/>
</dbReference>
<dbReference type="PANTHER" id="PTHR45947">
    <property type="entry name" value="SULFOQUINOVOSYL TRANSFERASE SQD2"/>
    <property type="match status" value="1"/>
</dbReference>
<gene>
    <name evidence="3" type="ORF">QNH39_21690</name>
</gene>
<dbReference type="InterPro" id="IPR028098">
    <property type="entry name" value="Glyco_trans_4-like_N"/>
</dbReference>
<dbReference type="Gene3D" id="3.40.50.2000">
    <property type="entry name" value="Glycogen Phosphorylase B"/>
    <property type="match status" value="2"/>
</dbReference>
<dbReference type="Proteomes" id="UP001178288">
    <property type="component" value="Chromosome"/>
</dbReference>
<dbReference type="EMBL" id="CP126114">
    <property type="protein sequence ID" value="WHY85203.1"/>
    <property type="molecule type" value="Genomic_DNA"/>
</dbReference>
<evidence type="ECO:0000259" key="1">
    <source>
        <dbReference type="Pfam" id="PF00534"/>
    </source>
</evidence>
<dbReference type="PANTHER" id="PTHR45947:SF3">
    <property type="entry name" value="SULFOQUINOVOSYL TRANSFERASE SQD2"/>
    <property type="match status" value="1"/>
</dbReference>
<dbReference type="AlphaFoldDB" id="A0AA95MR87"/>
<dbReference type="CDD" id="cd03812">
    <property type="entry name" value="GT4_CapH-like"/>
    <property type="match status" value="1"/>
</dbReference>
<dbReference type="SUPFAM" id="SSF53756">
    <property type="entry name" value="UDP-Glycosyltransferase/glycogen phosphorylase"/>
    <property type="match status" value="1"/>
</dbReference>
<evidence type="ECO:0000313" key="3">
    <source>
        <dbReference type="EMBL" id="WHY85203.1"/>
    </source>
</evidence>
<reference evidence="3" key="1">
    <citation type="submission" date="2023-05" db="EMBL/GenBank/DDBJ databases">
        <title>Comparative genomics of Bacillaceae isolates and their secondary metabolite potential.</title>
        <authorList>
            <person name="Song L."/>
            <person name="Nielsen L.J."/>
            <person name="Mohite O."/>
            <person name="Xu X."/>
            <person name="Weber T."/>
            <person name="Kovacs A.T."/>
        </authorList>
    </citation>
    <scope>NUCLEOTIDE SEQUENCE</scope>
    <source>
        <strain evidence="3">XLM17</strain>
    </source>
</reference>
<feature type="domain" description="Glycosyl transferase family 1" evidence="1">
    <location>
        <begin position="183"/>
        <end position="345"/>
    </location>
</feature>
<protein>
    <submittedName>
        <fullName evidence="3">Glycosyltransferase family 1 protein</fullName>
    </submittedName>
</protein>
<sequence length="369" mass="41866">MGNPLRILHVVVNMNRGGAETLIMNLYRNIDRSRVQFDFLTCKEGVFDTEIVKLGGIVHRIPYISEVGHFKYVKELNKFFTINNHYKVVHSHMDKMTGLVLREAKKAGIPIRISHSHNTSSEGGLASKVYKWYAGKFILPNTTNFFACSNYAAEWLFKNRSHAARILKNGIECDKFVFSQGVREEVRKELELDKNVFILGHVGRFAHQKNHGFLINTFAEYHKINQDSVLILVGDGPLRLEIEKQVVESNLKDKVIFMGIRSDIQRLLQAFDVFVFPSLHEGLPVSLIEAQGAGLPCIISDNISHEVEIGSDLVEFIPLSDKSLWVEKIKGISSTNLRRRDFTNTIAKQGYDIRETAGNIEDFYLGISG</sequence>
<dbReference type="Pfam" id="PF00534">
    <property type="entry name" value="Glycos_transf_1"/>
    <property type="match status" value="1"/>
</dbReference>
<dbReference type="InterPro" id="IPR001296">
    <property type="entry name" value="Glyco_trans_1"/>
</dbReference>
<dbReference type="KEGG" id="nnv:QNH39_21690"/>
<dbReference type="RefSeq" id="WP_066091316.1">
    <property type="nucleotide sequence ID" value="NZ_CP126114.1"/>
</dbReference>
<name>A0AA95MR87_9BACI</name>
<feature type="domain" description="Glycosyltransferase subfamily 4-like N-terminal" evidence="2">
    <location>
        <begin position="17"/>
        <end position="174"/>
    </location>
</feature>
<evidence type="ECO:0000313" key="4">
    <source>
        <dbReference type="Proteomes" id="UP001178288"/>
    </source>
</evidence>
<accession>A0AA95MR87</accession>
<proteinExistence type="predicted"/>